<comment type="caution">
    <text evidence="1">The sequence shown here is derived from an EMBL/GenBank/DDBJ whole genome shotgun (WGS) entry which is preliminary data.</text>
</comment>
<accession>A0A402TQ00</accession>
<protein>
    <recommendedName>
        <fullName evidence="2">Phage tail protein</fullName>
    </recommendedName>
</protein>
<evidence type="ECO:0008006" key="2">
    <source>
        <dbReference type="Google" id="ProtNLM"/>
    </source>
</evidence>
<proteinExistence type="predicted"/>
<organism evidence="1">
    <name type="scientific">Salmonella enterica</name>
    <name type="common">Salmonella choleraesuis</name>
    <dbReference type="NCBI Taxonomy" id="28901"/>
    <lineage>
        <taxon>Bacteria</taxon>
        <taxon>Pseudomonadati</taxon>
        <taxon>Pseudomonadota</taxon>
        <taxon>Gammaproteobacteria</taxon>
        <taxon>Enterobacterales</taxon>
        <taxon>Enterobacteriaceae</taxon>
        <taxon>Salmonella</taxon>
    </lineage>
</organism>
<dbReference type="CDD" id="cd19958">
    <property type="entry name" value="pyocin_knob"/>
    <property type="match status" value="1"/>
</dbReference>
<gene>
    <name evidence="1" type="ORF">ATP91_22685</name>
</gene>
<name>A0A402TQ00_SALER</name>
<evidence type="ECO:0000313" key="1">
    <source>
        <dbReference type="EMBL" id="MIT93051.1"/>
    </source>
</evidence>
<dbReference type="AlphaFoldDB" id="A0A402TQ00"/>
<sequence>MSIPVQTPFNLYIANGSTTVFPYRFLLTQTSDLRVTANGKTISSGFSVSGEGNQSGGQVTFSTPPTNGTKIAILRNIPLRRDTEYQDNGDLLASTINADFDRLWMAVQGVDAATNLALSRSGQDVDYYDAKGMPVKNLKDPTDPQDAVTKNVLDSAVAAMGQQVNDAKTHLDAVNQSVLQNALKAQQAQVQVEQKIDDASKEVTENIEGQLAQKINAITQNVASTKANADAAAGSAIASHQSEVNALDSEQAASKHAQDAANILTQITLTETEIQQQATGVSSAKNEIDLKAAEVLQAKQDTDKNAASAKISETNSAQYEQGAKQALSEVKQEISTHGGIPGKDGASAYDIWKEQQPVGSDTSVIAYMNYQKGKPGKDGVSADLKGINSDVAIPDTGFNYAGKYPLYGQESSSALPNHPMPGSSSNDSWGVMWVNPRSGYPAQIFMNYNAKMFTRINANYGWSPWWQIAGEPVSGVVGTQIFCSCNTAVSYGSKVAGGTLTPAQTGTWFAQGAAGAGEKIMFMKVK</sequence>
<dbReference type="EMBL" id="RSTU01000026">
    <property type="protein sequence ID" value="MIT93051.1"/>
    <property type="molecule type" value="Genomic_DNA"/>
</dbReference>
<reference evidence="1" key="1">
    <citation type="submission" date="2018-08" db="EMBL/GenBank/DDBJ databases">
        <authorList>
            <consortium name="GenomeTrakr network: Whole genome sequencing for foodborne pathogen traceback"/>
        </authorList>
    </citation>
    <scope>NUCLEOTIDE SEQUENCE [LARGE SCALE GENOMIC DNA]</scope>
    <source>
        <strain evidence="1">CFSAN034428</strain>
    </source>
</reference>
<dbReference type="Proteomes" id="UP000839515">
    <property type="component" value="Unassembled WGS sequence"/>
</dbReference>